<dbReference type="GO" id="GO:0005886">
    <property type="term" value="C:plasma membrane"/>
    <property type="evidence" value="ECO:0007669"/>
    <property type="project" value="UniProtKB-SubCell"/>
</dbReference>
<evidence type="ECO:0000256" key="1">
    <source>
        <dbReference type="ARBA" id="ARBA00004651"/>
    </source>
</evidence>
<evidence type="ECO:0000256" key="3">
    <source>
        <dbReference type="ARBA" id="ARBA00022475"/>
    </source>
</evidence>
<feature type="transmembrane region" description="Helical" evidence="9">
    <location>
        <begin position="100"/>
        <end position="121"/>
    </location>
</feature>
<feature type="transmembrane region" description="Helical" evidence="9">
    <location>
        <begin position="64"/>
        <end position="88"/>
    </location>
</feature>
<evidence type="ECO:0000256" key="7">
    <source>
        <dbReference type="ARBA" id="ARBA00023136"/>
    </source>
</evidence>
<dbReference type="EMBL" id="MKIN01000027">
    <property type="protein sequence ID" value="OLP47564.1"/>
    <property type="molecule type" value="Genomic_DNA"/>
</dbReference>
<dbReference type="PANTHER" id="PTHR11795:SF445">
    <property type="entry name" value="AMINO ACID ABC TRANSPORTER PERMEASE PROTEIN"/>
    <property type="match status" value="1"/>
</dbReference>
<feature type="transmembrane region" description="Helical" evidence="9">
    <location>
        <begin position="146"/>
        <end position="172"/>
    </location>
</feature>
<evidence type="ECO:0000256" key="4">
    <source>
        <dbReference type="ARBA" id="ARBA00022692"/>
    </source>
</evidence>
<comment type="caution">
    <text evidence="11">The sequence shown here is derived from an EMBL/GenBank/DDBJ whole genome shotgun (WGS) entry which is preliminary data.</text>
</comment>
<dbReference type="STRING" id="887144.BJF91_03940"/>
<dbReference type="Proteomes" id="UP000544107">
    <property type="component" value="Unassembled WGS sequence"/>
</dbReference>
<gene>
    <name evidence="11" type="ORF">BJF91_03940</name>
    <name evidence="10" type="ORF">GGQ71_001749</name>
</gene>
<evidence type="ECO:0000313" key="11">
    <source>
        <dbReference type="EMBL" id="OLP47564.1"/>
    </source>
</evidence>
<evidence type="ECO:0000313" key="12">
    <source>
        <dbReference type="Proteomes" id="UP000185598"/>
    </source>
</evidence>
<evidence type="ECO:0000256" key="5">
    <source>
        <dbReference type="ARBA" id="ARBA00022970"/>
    </source>
</evidence>
<comment type="similarity">
    <text evidence="8">Belongs to the binding-protein-dependent transport system permease family. LivHM subfamily.</text>
</comment>
<dbReference type="GO" id="GO:0022857">
    <property type="term" value="F:transmembrane transporter activity"/>
    <property type="evidence" value="ECO:0007669"/>
    <property type="project" value="InterPro"/>
</dbReference>
<protein>
    <submittedName>
        <fullName evidence="11">Branched-chain amino acid ABC transporter permease</fullName>
    </submittedName>
    <submittedName>
        <fullName evidence="10">Branched-chain amino acid transport system permease protein</fullName>
    </submittedName>
</protein>
<dbReference type="AlphaFoldDB" id="A0A1Q8ZYZ6"/>
<evidence type="ECO:0000256" key="2">
    <source>
        <dbReference type="ARBA" id="ARBA00022448"/>
    </source>
</evidence>
<dbReference type="GO" id="GO:0006865">
    <property type="term" value="P:amino acid transport"/>
    <property type="evidence" value="ECO:0007669"/>
    <property type="project" value="UniProtKB-KW"/>
</dbReference>
<reference evidence="10 13" key="2">
    <citation type="submission" date="2020-08" db="EMBL/GenBank/DDBJ databases">
        <title>Genomic Encyclopedia of Type Strains, Phase IV (KMG-IV): sequencing the most valuable type-strain genomes for metagenomic binning, comparative biology and taxonomic classification.</title>
        <authorList>
            <person name="Goeker M."/>
        </authorList>
    </citation>
    <scope>NUCLEOTIDE SEQUENCE [LARGE SCALE GENOMIC DNA]</scope>
    <source>
        <strain evidence="10 13">DSM 100021</strain>
    </source>
</reference>
<proteinExistence type="inferred from homology"/>
<keyword evidence="2" id="KW-0813">Transport</keyword>
<keyword evidence="5" id="KW-0029">Amino-acid transport</keyword>
<keyword evidence="3" id="KW-1003">Cell membrane</keyword>
<accession>A0A1Q8ZYZ6</accession>
<reference evidence="11 12" key="1">
    <citation type="submission" date="2016-09" db="EMBL/GenBank/DDBJ databases">
        <title>Rhizobium oryziradicis sp. nov., isolated from the root of rice.</title>
        <authorList>
            <person name="Zhao J."/>
            <person name="Zhang X."/>
        </authorList>
    </citation>
    <scope>NUCLEOTIDE SEQUENCE [LARGE SCALE GENOMIC DNA]</scope>
    <source>
        <strain evidence="11 12">14971</strain>
    </source>
</reference>
<sequence>MAYLLQQVLNALPLAALYGLLSFGYALSFGMTRRVDITFGALFAFAGQIFVLFTDIGWNRYYLILPASLGLGAVAALAYALGASAFIGRHVMRPLFRQSSNALLVASLAVLILLSETARLASGSRDIWLSPFLNQPVVLMKNADGFTASLTVLQIVNTGMMVLLIVTSAIVMRVSRLGRLWRAVADDPLAARFCGVDADRVFVAGFLVAGALATIAAILSTAYYGTMDFSAGLVFGVKVALIAAAGGQSHPLHAALGAAAVALAETLWSGYGPIVWKDFVITGSLVILLIASRRERLIP</sequence>
<keyword evidence="4 9" id="KW-0812">Transmembrane</keyword>
<dbReference type="InterPro" id="IPR001851">
    <property type="entry name" value="ABC_transp_permease"/>
</dbReference>
<feature type="transmembrane region" description="Helical" evidence="9">
    <location>
        <begin position="12"/>
        <end position="30"/>
    </location>
</feature>
<evidence type="ECO:0000313" key="13">
    <source>
        <dbReference type="Proteomes" id="UP000544107"/>
    </source>
</evidence>
<evidence type="ECO:0000256" key="9">
    <source>
        <dbReference type="SAM" id="Phobius"/>
    </source>
</evidence>
<feature type="transmembrane region" description="Helical" evidence="9">
    <location>
        <begin position="201"/>
        <end position="223"/>
    </location>
</feature>
<keyword evidence="6 9" id="KW-1133">Transmembrane helix</keyword>
<feature type="transmembrane region" description="Helical" evidence="9">
    <location>
        <begin position="274"/>
        <end position="291"/>
    </location>
</feature>
<dbReference type="EMBL" id="JACIED010000002">
    <property type="protein sequence ID" value="MBB4007486.1"/>
    <property type="molecule type" value="Genomic_DNA"/>
</dbReference>
<dbReference type="Pfam" id="PF02653">
    <property type="entry name" value="BPD_transp_2"/>
    <property type="match status" value="1"/>
</dbReference>
<evidence type="ECO:0000313" key="10">
    <source>
        <dbReference type="EMBL" id="MBB4007486.1"/>
    </source>
</evidence>
<dbReference type="OrthoDB" id="8116969at2"/>
<dbReference type="Proteomes" id="UP000185598">
    <property type="component" value="Unassembled WGS sequence"/>
</dbReference>
<keyword evidence="12" id="KW-1185">Reference proteome</keyword>
<dbReference type="PANTHER" id="PTHR11795">
    <property type="entry name" value="BRANCHED-CHAIN AMINO ACID TRANSPORT SYSTEM PERMEASE PROTEIN LIVH"/>
    <property type="match status" value="1"/>
</dbReference>
<keyword evidence="7 9" id="KW-0472">Membrane</keyword>
<name>A0A1Q8ZYZ6_9HYPH</name>
<organism evidence="11 12">
    <name type="scientific">Allorhizobium taibaishanense</name>
    <dbReference type="NCBI Taxonomy" id="887144"/>
    <lineage>
        <taxon>Bacteria</taxon>
        <taxon>Pseudomonadati</taxon>
        <taxon>Pseudomonadota</taxon>
        <taxon>Alphaproteobacteria</taxon>
        <taxon>Hyphomicrobiales</taxon>
        <taxon>Rhizobiaceae</taxon>
        <taxon>Rhizobium/Agrobacterium group</taxon>
        <taxon>Allorhizobium</taxon>
    </lineage>
</organism>
<dbReference type="RefSeq" id="WP_075616742.1">
    <property type="nucleotide sequence ID" value="NZ_JACIED010000002.1"/>
</dbReference>
<feature type="transmembrane region" description="Helical" evidence="9">
    <location>
        <begin position="37"/>
        <end position="58"/>
    </location>
</feature>
<evidence type="ECO:0000256" key="6">
    <source>
        <dbReference type="ARBA" id="ARBA00022989"/>
    </source>
</evidence>
<dbReference type="CDD" id="cd06582">
    <property type="entry name" value="TM_PBP1_LivH_like"/>
    <property type="match status" value="1"/>
</dbReference>
<comment type="subcellular location">
    <subcellularLocation>
        <location evidence="1">Cell membrane</location>
        <topology evidence="1">Multi-pass membrane protein</topology>
    </subcellularLocation>
</comment>
<dbReference type="InterPro" id="IPR052157">
    <property type="entry name" value="BCAA_transport_permease"/>
</dbReference>
<evidence type="ECO:0000256" key="8">
    <source>
        <dbReference type="ARBA" id="ARBA00037998"/>
    </source>
</evidence>